<keyword evidence="2" id="KW-1185">Reference proteome</keyword>
<dbReference type="EMBL" id="CP003731">
    <property type="protein sequence ID" value="AFO52420.1"/>
    <property type="molecule type" value="Genomic_DNA"/>
</dbReference>
<gene>
    <name evidence="1" type="ordered locus">MHLP_04200</name>
</gene>
<accession>I7BAS0</accession>
<name>I7BAS0_MYCHA</name>
<dbReference type="PATRIC" id="fig|1212765.3.peg.956"/>
<evidence type="ECO:0000313" key="1">
    <source>
        <dbReference type="EMBL" id="AFO52420.1"/>
    </source>
</evidence>
<evidence type="ECO:0000313" key="2">
    <source>
        <dbReference type="Proteomes" id="UP000006502"/>
    </source>
</evidence>
<sequence>MRRTLCSSKGAGGAIIYKEGNKYCSKKNTSNCLVFGPISDKGYTTQGVWWEEVQGNTGASGLTDSSWLSRTEIKEILSDWKGLEDFAKKKIDEYKSKNCTYQTSSNLSSYSMTCSS</sequence>
<reference evidence="1 2" key="1">
    <citation type="journal article" date="2012" name="J. Bacteriol.">
        <title>Genome Sequence of "Candidatus Mycoplasma haemolamae" Strain Purdue, a Red Blood Cell Pathogen of Alpacas (Vicugna pacos) and Llamas (Lama glama).</title>
        <authorList>
            <person name="Guimaraes A.M."/>
            <person name="Toth B."/>
            <person name="Santos A.P."/>
            <person name="do Nascimento N.C."/>
            <person name="Kritchevsky J.E."/>
            <person name="Messick J.B."/>
        </authorList>
    </citation>
    <scope>NUCLEOTIDE SEQUENCE [LARGE SCALE GENOMIC DNA]</scope>
    <source>
        <strain evidence="1 2">Purdue</strain>
    </source>
</reference>
<dbReference type="AlphaFoldDB" id="I7BAS0"/>
<dbReference type="STRING" id="1212765.MHLP_04200"/>
<reference evidence="2" key="2">
    <citation type="submission" date="2012-07" db="EMBL/GenBank/DDBJ databases">
        <title>Complete genome sequence of 'Candidatus Mycoplasma haemolamae'.</title>
        <authorList>
            <person name="Guimaraes A.M.S."/>
            <person name="Toth B."/>
            <person name="Santos A.P."/>
            <person name="Nascimento N.C."/>
            <person name="Sojka J.E."/>
            <person name="Messick J.B."/>
        </authorList>
    </citation>
    <scope>NUCLEOTIDE SEQUENCE [LARGE SCALE GENOMIC DNA]</scope>
    <source>
        <strain evidence="2">Purdue</strain>
    </source>
</reference>
<organism evidence="1 2">
    <name type="scientific">Mycoplasma haematolamae (strain Purdue)</name>
    <dbReference type="NCBI Taxonomy" id="1212765"/>
    <lineage>
        <taxon>Bacteria</taxon>
        <taxon>Bacillati</taxon>
        <taxon>Mycoplasmatota</taxon>
        <taxon>Mollicutes</taxon>
        <taxon>Mycoplasmataceae</taxon>
        <taxon>Mycoplasma</taxon>
    </lineage>
</organism>
<dbReference type="KEGG" id="mhl:MHLP_04200"/>
<dbReference type="HOGENOM" id="CLU_147348_0_0_14"/>
<dbReference type="Proteomes" id="UP000006502">
    <property type="component" value="Chromosome"/>
</dbReference>
<proteinExistence type="predicted"/>
<protein>
    <submittedName>
        <fullName evidence="1">Uncharacterized protein</fullName>
    </submittedName>
</protein>